<evidence type="ECO:0000313" key="8">
    <source>
        <dbReference type="EMBL" id="KAH0465675.1"/>
    </source>
</evidence>
<dbReference type="InterPro" id="IPR001841">
    <property type="entry name" value="Znf_RING"/>
</dbReference>
<feature type="domain" description="PHD-type" evidence="7">
    <location>
        <begin position="1035"/>
        <end position="1080"/>
    </location>
</feature>
<organism evidence="8 9">
    <name type="scientific">Dendrobium chrysotoxum</name>
    <name type="common">Orchid</name>
    <dbReference type="NCBI Taxonomy" id="161865"/>
    <lineage>
        <taxon>Eukaryota</taxon>
        <taxon>Viridiplantae</taxon>
        <taxon>Streptophyta</taxon>
        <taxon>Embryophyta</taxon>
        <taxon>Tracheophyta</taxon>
        <taxon>Spermatophyta</taxon>
        <taxon>Magnoliopsida</taxon>
        <taxon>Liliopsida</taxon>
        <taxon>Asparagales</taxon>
        <taxon>Orchidaceae</taxon>
        <taxon>Epidendroideae</taxon>
        <taxon>Malaxideae</taxon>
        <taxon>Dendrobiinae</taxon>
        <taxon>Dendrobium</taxon>
    </lineage>
</organism>
<dbReference type="GO" id="GO:0008270">
    <property type="term" value="F:zinc ion binding"/>
    <property type="evidence" value="ECO:0007669"/>
    <property type="project" value="UniProtKB-KW"/>
</dbReference>
<dbReference type="Pfam" id="PF22970">
    <property type="entry name" value="DUF7028"/>
    <property type="match status" value="2"/>
</dbReference>
<evidence type="ECO:0000256" key="3">
    <source>
        <dbReference type="ARBA" id="ARBA00022771"/>
    </source>
</evidence>
<dbReference type="GO" id="GO:0005634">
    <property type="term" value="C:nucleus"/>
    <property type="evidence" value="ECO:0007669"/>
    <property type="project" value="UniProtKB-SubCell"/>
</dbReference>
<dbReference type="PANTHER" id="PTHR46309">
    <property type="entry name" value="PHD FINGER PROTEIN 12"/>
    <property type="match status" value="1"/>
</dbReference>
<dbReference type="SMART" id="SM00184">
    <property type="entry name" value="RING"/>
    <property type="match status" value="2"/>
</dbReference>
<dbReference type="InterPro" id="IPR011011">
    <property type="entry name" value="Znf_FYVE_PHD"/>
</dbReference>
<dbReference type="GO" id="GO:0003714">
    <property type="term" value="F:transcription corepressor activity"/>
    <property type="evidence" value="ECO:0007669"/>
    <property type="project" value="InterPro"/>
</dbReference>
<dbReference type="Pfam" id="PF23011">
    <property type="entry name" value="PHD-1st_NSD"/>
    <property type="match status" value="1"/>
</dbReference>
<comment type="subcellular location">
    <subcellularLocation>
        <location evidence="1">Nucleus</location>
    </subcellularLocation>
</comment>
<dbReference type="InterPro" id="IPR056511">
    <property type="entry name" value="IDM1_C"/>
</dbReference>
<dbReference type="SMART" id="SM00743">
    <property type="entry name" value="Agenet"/>
    <property type="match status" value="2"/>
</dbReference>
<dbReference type="InterPro" id="IPR008395">
    <property type="entry name" value="Agenet-like_dom"/>
</dbReference>
<gene>
    <name evidence="8" type="ORF">IEQ34_005778</name>
</gene>
<dbReference type="InterPro" id="IPR032308">
    <property type="entry name" value="TDBD"/>
</dbReference>
<evidence type="ECO:0000259" key="7">
    <source>
        <dbReference type="PROSITE" id="PS50016"/>
    </source>
</evidence>
<dbReference type="InterPro" id="IPR013083">
    <property type="entry name" value="Znf_RING/FYVE/PHD"/>
</dbReference>
<keyword evidence="2" id="KW-0479">Metal-binding</keyword>
<dbReference type="InterPro" id="IPR014002">
    <property type="entry name" value="Agenet_dom_plant"/>
</dbReference>
<dbReference type="PANTHER" id="PTHR46309:SF12">
    <property type="entry name" value="GB|AAC80581.1"/>
    <property type="match status" value="1"/>
</dbReference>
<protein>
    <recommendedName>
        <fullName evidence="7">PHD-type domain-containing protein</fullName>
    </recommendedName>
</protein>
<sequence>MPFSPDLLKFSLWLSSGLRTLASLADRRLSTAMAADEESPSMRKVTDRGVKKLLPGEKVEVLYSEEGLKGSWHFGVIIDCGMFSRTVELTDLLNEDNCSKVVDIVRVSAAIEGLKRNTSKLHRNWIRPLPPKYRIKATELIYGLCVDAFVDDAWWEGVVFDHNEGSLERLVFFPDQGDQQVVNFKKLRITQEWNEASGHWKHRGVWLFLQVIQNFELEGPLPVSVREIWYDLRGMNSFLEKIGVWISGSKSIWHELVAELIQELQSVVNGLPVELSTFRDELCENPRNFDAIDCSREFLPVSDGKFVVVNGGMSSGPASNFPELLNPNDQSSCHSHACKTHVTWSFFHEGSQRQASTKEVCREQVIILSSGNDPNNTQNSSPHAKQLDYSLKHASIDGMHCDSYEKVLDSCQEMAQTNCQNSTFVANKLAGQSQEAESKDGTYNITSLGNFKTWQLMDFEAENCAEAIPLYLNDKKFGDDAPRRSKSHEKELSSLRLKAKRHLVALGWNIEARRERGSLRVRFVSPKGRCYSSLRSACFGLLGRQPEKNRRQKLNKLKSLDGFHFVPSSYELLSMNNGGETKYGPHENILNVLLTATKKHKIKDSRHKIKDSTKTKTNLQRKRRLVSEATKSNVTSINCFMNEKSRCDFIGKRHTNVGCSSSKKGDLVSKVSKKKFPMHKDIEPKNFPGAVTEYINYRNLRRMSGKKQSSVNFSILKLNAKKHLFFVGWRVWKTNSALLYISPSGKPFPSLYSACKACLEEENHVVGTSRSLLNGKIRRRLEYMSREKKHLNNDNKLLRRVCRCSTTMADENFQETFKLLQNGVEKGCTDSNRSTELAACSFSQMLSKECRSKKRRMASSACQCLDQKFLRHSACCSTACEKLERRETSPAVVRKRRRLTSTSSCRVRRSSKRSREVDALSTSQHVSRTVLSLLIENDIVLPRQKVMYICKNDGHIMMEGRITREGIKCKCCSKVYSLSNFELHAGSTLGRPAANIFLKDGRSLLQCQMQMLSSEISEGFQRSRQKSDYSIYESDSICSVCHDGGSLILCDHCPSSFHLDCVGLEDVPDDKWFCPACRCHICGESEFNLDAEKFTDKTMLYCDQCEHEYHVGCMRKRGWRSLKSCPTGNWFCSQSCSKIFLDLRKLVGISKPTAVEGLSCTILRSGRDYRAGCHQFDSEVQAEHHSKLCVALKVLHECFVTIIEPRTQSDIVADILFNKESELKRLNFYGFYAMLLEKGDELISVATFRIYGEKVAEMPLVGTRIKYRRQGMCRLLLGEIEKLLVSVGVERFLLPAVPQLLETWTSSFGFDKMSNTDRLNLLDYTVLNFQDTTMCQKVLRVAPMADSKPIDNFNNNIGNIDSDNHEQARTVVLALPCFVNKYSPLPIATRTH</sequence>
<keyword evidence="4" id="KW-0862">Zinc</keyword>
<dbReference type="PROSITE" id="PS50016">
    <property type="entry name" value="ZF_PHD_2"/>
    <property type="match status" value="1"/>
</dbReference>
<dbReference type="InterPro" id="IPR016181">
    <property type="entry name" value="Acyl_CoA_acyltransferase"/>
</dbReference>
<evidence type="ECO:0000313" key="9">
    <source>
        <dbReference type="Proteomes" id="UP000775213"/>
    </source>
</evidence>
<evidence type="ECO:0000256" key="1">
    <source>
        <dbReference type="ARBA" id="ARBA00004123"/>
    </source>
</evidence>
<dbReference type="InterPro" id="IPR001965">
    <property type="entry name" value="Znf_PHD"/>
</dbReference>
<dbReference type="Pfam" id="PF23209">
    <property type="entry name" value="IDM1_C"/>
    <property type="match status" value="1"/>
</dbReference>
<evidence type="ECO:0000256" key="4">
    <source>
        <dbReference type="ARBA" id="ARBA00022833"/>
    </source>
</evidence>
<keyword evidence="3 6" id="KW-0863">Zinc-finger</keyword>
<dbReference type="GO" id="GO:0006357">
    <property type="term" value="P:regulation of transcription by RNA polymerase II"/>
    <property type="evidence" value="ECO:0007669"/>
    <property type="project" value="TreeGrafter"/>
</dbReference>
<accession>A0AAV7GUX6</accession>
<keyword evidence="5" id="KW-0539">Nucleus</keyword>
<evidence type="ECO:0000256" key="6">
    <source>
        <dbReference type="PROSITE-ProRule" id="PRU00146"/>
    </source>
</evidence>
<dbReference type="InterPro" id="IPR042163">
    <property type="entry name" value="PHF12"/>
</dbReference>
<dbReference type="InterPro" id="IPR059153">
    <property type="entry name" value="NSD_PHD-1st"/>
</dbReference>
<evidence type="ECO:0000256" key="5">
    <source>
        <dbReference type="ARBA" id="ARBA00023242"/>
    </source>
</evidence>
<dbReference type="SUPFAM" id="SSF57903">
    <property type="entry name" value="FYVE/PHD zinc finger"/>
    <property type="match status" value="2"/>
</dbReference>
<proteinExistence type="predicted"/>
<dbReference type="InterPro" id="IPR019787">
    <property type="entry name" value="Znf_PHD-finger"/>
</dbReference>
<dbReference type="EMBL" id="JAGFBR010000006">
    <property type="protein sequence ID" value="KAH0465675.1"/>
    <property type="molecule type" value="Genomic_DNA"/>
</dbReference>
<comment type="caution">
    <text evidence="8">The sequence shown here is derived from an EMBL/GenBank/DDBJ whole genome shotgun (WGS) entry which is preliminary data.</text>
</comment>
<reference evidence="8 9" key="1">
    <citation type="journal article" date="2021" name="Hortic Res">
        <title>Chromosome-scale assembly of the Dendrobium chrysotoxum genome enhances the understanding of orchid evolution.</title>
        <authorList>
            <person name="Zhang Y."/>
            <person name="Zhang G.Q."/>
            <person name="Zhang D."/>
            <person name="Liu X.D."/>
            <person name="Xu X.Y."/>
            <person name="Sun W.H."/>
            <person name="Yu X."/>
            <person name="Zhu X."/>
            <person name="Wang Z.W."/>
            <person name="Zhao X."/>
            <person name="Zhong W.Y."/>
            <person name="Chen H."/>
            <person name="Yin W.L."/>
            <person name="Huang T."/>
            <person name="Niu S.C."/>
            <person name="Liu Z.J."/>
        </authorList>
    </citation>
    <scope>NUCLEOTIDE SEQUENCE [LARGE SCALE GENOMIC DNA]</scope>
    <source>
        <strain evidence="8">Lindl</strain>
    </source>
</reference>
<dbReference type="Pfam" id="PF16135">
    <property type="entry name" value="TDBD"/>
    <property type="match status" value="1"/>
</dbReference>
<dbReference type="Gene3D" id="3.30.40.10">
    <property type="entry name" value="Zinc/RING finger domain, C3HC4 (zinc finger)"/>
    <property type="match status" value="2"/>
</dbReference>
<dbReference type="Proteomes" id="UP000775213">
    <property type="component" value="Unassembled WGS sequence"/>
</dbReference>
<keyword evidence="9" id="KW-1185">Reference proteome</keyword>
<evidence type="ECO:0000256" key="2">
    <source>
        <dbReference type="ARBA" id="ARBA00022723"/>
    </source>
</evidence>
<dbReference type="Pfam" id="PF05641">
    <property type="entry name" value="Agenet"/>
    <property type="match status" value="1"/>
</dbReference>
<name>A0AAV7GUX6_DENCH</name>
<dbReference type="SMART" id="SM00249">
    <property type="entry name" value="PHD"/>
    <property type="match status" value="2"/>
</dbReference>
<dbReference type="SUPFAM" id="SSF55729">
    <property type="entry name" value="Acyl-CoA N-acyltransferases (Nat)"/>
    <property type="match status" value="1"/>
</dbReference>
<dbReference type="InterPro" id="IPR054292">
    <property type="entry name" value="DUF7028"/>
</dbReference>